<protein>
    <submittedName>
        <fullName evidence="2">GIY-YIG nuclease family protein</fullName>
    </submittedName>
</protein>
<sequence length="118" mass="14006">MDRKKELKQLYKETPIKAGIYQIKNTKNQKIFIGSTNNLKTLNGIKFMLENGGHSNKKLQEEWKHFGKDAFTIEVIENLKKKDDPHFNEKEELEKLEEKWLNQLQPYGEHGYNKEKSL</sequence>
<dbReference type="InterPro" id="IPR000305">
    <property type="entry name" value="GIY-YIG_endonuc"/>
</dbReference>
<dbReference type="CDD" id="cd10451">
    <property type="entry name" value="GIY-YIG_LuxR_like"/>
    <property type="match status" value="1"/>
</dbReference>
<gene>
    <name evidence="2" type="ORF">ACFSUL_00200</name>
</gene>
<comment type="caution">
    <text evidence="2">The sequence shown here is derived from an EMBL/GenBank/DDBJ whole genome shotgun (WGS) entry which is preliminary data.</text>
</comment>
<evidence type="ECO:0000259" key="1">
    <source>
        <dbReference type="Pfam" id="PF01541"/>
    </source>
</evidence>
<reference evidence="3" key="1">
    <citation type="journal article" date="2019" name="Int. J. Syst. Evol. Microbiol.">
        <title>The Global Catalogue of Microorganisms (GCM) 10K type strain sequencing project: providing services to taxonomists for standard genome sequencing and annotation.</title>
        <authorList>
            <consortium name="The Broad Institute Genomics Platform"/>
            <consortium name="The Broad Institute Genome Sequencing Center for Infectious Disease"/>
            <person name="Wu L."/>
            <person name="Ma J."/>
        </authorList>
    </citation>
    <scope>NUCLEOTIDE SEQUENCE [LARGE SCALE GENOMIC DNA]</scope>
    <source>
        <strain evidence="3">KCTC 3913</strain>
    </source>
</reference>
<dbReference type="InterPro" id="IPR035901">
    <property type="entry name" value="GIY-YIG_endonuc_sf"/>
</dbReference>
<evidence type="ECO:0000313" key="3">
    <source>
        <dbReference type="Proteomes" id="UP001597506"/>
    </source>
</evidence>
<name>A0ABW5RKG9_9BACI</name>
<organism evidence="2 3">
    <name type="scientific">Bacillus seohaeanensis</name>
    <dbReference type="NCBI Taxonomy" id="284580"/>
    <lineage>
        <taxon>Bacteria</taxon>
        <taxon>Bacillati</taxon>
        <taxon>Bacillota</taxon>
        <taxon>Bacilli</taxon>
        <taxon>Bacillales</taxon>
        <taxon>Bacillaceae</taxon>
        <taxon>Bacillus</taxon>
    </lineage>
</organism>
<accession>A0ABW5RKG9</accession>
<proteinExistence type="predicted"/>
<dbReference type="SUPFAM" id="SSF82771">
    <property type="entry name" value="GIY-YIG endonuclease"/>
    <property type="match status" value="1"/>
</dbReference>
<evidence type="ECO:0000313" key="2">
    <source>
        <dbReference type="EMBL" id="MFD2679163.1"/>
    </source>
</evidence>
<feature type="domain" description="GIY-YIG" evidence="1">
    <location>
        <begin position="18"/>
        <end position="110"/>
    </location>
</feature>
<dbReference type="Proteomes" id="UP001597506">
    <property type="component" value="Unassembled WGS sequence"/>
</dbReference>
<dbReference type="Gene3D" id="3.40.1440.10">
    <property type="entry name" value="GIY-YIG endonuclease"/>
    <property type="match status" value="1"/>
</dbReference>
<dbReference type="Pfam" id="PF01541">
    <property type="entry name" value="GIY-YIG"/>
    <property type="match status" value="1"/>
</dbReference>
<dbReference type="EMBL" id="JBHUMF010000001">
    <property type="protein sequence ID" value="MFD2679163.1"/>
    <property type="molecule type" value="Genomic_DNA"/>
</dbReference>
<keyword evidence="3" id="KW-1185">Reference proteome</keyword>
<dbReference type="RefSeq" id="WP_377931569.1">
    <property type="nucleotide sequence ID" value="NZ_JBHUMF010000001.1"/>
</dbReference>